<evidence type="ECO:0000313" key="1">
    <source>
        <dbReference type="EMBL" id="CAB4153136.1"/>
    </source>
</evidence>
<protein>
    <recommendedName>
        <fullName evidence="2">VRR-NUC domain containing protein</fullName>
    </recommendedName>
</protein>
<sequence length="91" mass="10705">MTSESKIQASCIQYAKKQGWFVLKVIRCNINGMPDCTFFKDGKTFFVEFKTAIGKQSKLQEYVESELIKQGFKYFLIRDLKEFQKIITEMI</sequence>
<organism evidence="1">
    <name type="scientific">uncultured Caudovirales phage</name>
    <dbReference type="NCBI Taxonomy" id="2100421"/>
    <lineage>
        <taxon>Viruses</taxon>
        <taxon>Duplodnaviria</taxon>
        <taxon>Heunggongvirae</taxon>
        <taxon>Uroviricota</taxon>
        <taxon>Caudoviricetes</taxon>
        <taxon>Peduoviridae</taxon>
        <taxon>Maltschvirus</taxon>
        <taxon>Maltschvirus maltsch</taxon>
    </lineage>
</organism>
<dbReference type="InterPro" id="IPR011856">
    <property type="entry name" value="tRNA_endonuc-like_dom_sf"/>
</dbReference>
<reference evidence="1" key="1">
    <citation type="submission" date="2020-04" db="EMBL/GenBank/DDBJ databases">
        <authorList>
            <person name="Chiriac C."/>
            <person name="Salcher M."/>
            <person name="Ghai R."/>
            <person name="Kavagutti S V."/>
        </authorList>
    </citation>
    <scope>NUCLEOTIDE SEQUENCE</scope>
</reference>
<name>A0A6J5N6X9_9CAUD</name>
<evidence type="ECO:0008006" key="2">
    <source>
        <dbReference type="Google" id="ProtNLM"/>
    </source>
</evidence>
<dbReference type="Gene3D" id="3.40.1350.10">
    <property type="match status" value="1"/>
</dbReference>
<accession>A0A6J5N6X9</accession>
<proteinExistence type="predicted"/>
<gene>
    <name evidence="1" type="ORF">UFOVP618_46</name>
</gene>
<dbReference type="GO" id="GO:0003676">
    <property type="term" value="F:nucleic acid binding"/>
    <property type="evidence" value="ECO:0007669"/>
    <property type="project" value="InterPro"/>
</dbReference>
<dbReference type="EMBL" id="LR796587">
    <property type="protein sequence ID" value="CAB4153136.1"/>
    <property type="molecule type" value="Genomic_DNA"/>
</dbReference>